<reference evidence="4" key="1">
    <citation type="journal article" date="2023" name="Int. J. Syst. Evol. Microbiol.">
        <title>Mesoterricola silvestris gen. nov., sp. nov., Mesoterricola sediminis sp. nov., Geothrix oryzae sp. nov., Geothrix edaphica sp. nov., Geothrix rubra sp. nov., and Geothrix limicola sp. nov., six novel members of Acidobacteriota isolated from soils.</title>
        <authorList>
            <person name="Itoh H."/>
            <person name="Sugisawa Y."/>
            <person name="Mise K."/>
            <person name="Xu Z."/>
            <person name="Kuniyasu M."/>
            <person name="Ushijima N."/>
            <person name="Kawano K."/>
            <person name="Kobayashi E."/>
            <person name="Shiratori Y."/>
            <person name="Masuda Y."/>
            <person name="Senoo K."/>
        </authorList>
    </citation>
    <scope>NUCLEOTIDE SEQUENCE [LARGE SCALE GENOMIC DNA]</scope>
    <source>
        <strain evidence="4">Red222</strain>
    </source>
</reference>
<evidence type="ECO:0000313" key="3">
    <source>
        <dbReference type="EMBL" id="BDU70437.1"/>
    </source>
</evidence>
<evidence type="ECO:0000256" key="2">
    <source>
        <dbReference type="SAM" id="SignalP"/>
    </source>
</evidence>
<feature type="compositionally biased region" description="Basic and acidic residues" evidence="1">
    <location>
        <begin position="65"/>
        <end position="89"/>
    </location>
</feature>
<organism evidence="3 4">
    <name type="scientific">Geothrix oryzae</name>
    <dbReference type="NCBI Taxonomy" id="2927975"/>
    <lineage>
        <taxon>Bacteria</taxon>
        <taxon>Pseudomonadati</taxon>
        <taxon>Acidobacteriota</taxon>
        <taxon>Holophagae</taxon>
        <taxon>Holophagales</taxon>
        <taxon>Holophagaceae</taxon>
        <taxon>Geothrix</taxon>
    </lineage>
</organism>
<proteinExistence type="predicted"/>
<evidence type="ECO:0000256" key="1">
    <source>
        <dbReference type="SAM" id="MobiDB-lite"/>
    </source>
</evidence>
<name>A0ABN6UZC8_9BACT</name>
<feature type="region of interest" description="Disordered" evidence="1">
    <location>
        <begin position="65"/>
        <end position="91"/>
    </location>
</feature>
<keyword evidence="2" id="KW-0732">Signal</keyword>
<feature type="compositionally biased region" description="Basic and acidic residues" evidence="1">
    <location>
        <begin position="24"/>
        <end position="52"/>
    </location>
</feature>
<protein>
    <submittedName>
        <fullName evidence="3">Uncharacterized protein</fullName>
    </submittedName>
</protein>
<dbReference type="EMBL" id="AP027079">
    <property type="protein sequence ID" value="BDU70437.1"/>
    <property type="molecule type" value="Genomic_DNA"/>
</dbReference>
<feature type="region of interest" description="Disordered" evidence="1">
    <location>
        <begin position="21"/>
        <end position="52"/>
    </location>
</feature>
<sequence>MLHRLLSATLIAAFSLAVLPASARPDDHRRDQREDRREDRRDDRRDDREDRKYWKERDKAERKYWKEREKEGRKHERHRYEDEDQDRGRVGHHRPPAWMDGYWRPGDQRRYVALVPGDPSRMYVFLEGRWVLRQVRDPRARLDLEGAFRLPMAPPPVAPPRIGLDLHVVLFN</sequence>
<dbReference type="Proteomes" id="UP001242010">
    <property type="component" value="Chromosome"/>
</dbReference>
<dbReference type="RefSeq" id="WP_286354155.1">
    <property type="nucleotide sequence ID" value="NZ_AP027079.1"/>
</dbReference>
<accession>A0ABN6UZC8</accession>
<evidence type="ECO:0000313" key="4">
    <source>
        <dbReference type="Proteomes" id="UP001242010"/>
    </source>
</evidence>
<feature type="chain" id="PRO_5046375678" evidence="2">
    <location>
        <begin position="24"/>
        <end position="172"/>
    </location>
</feature>
<keyword evidence="4" id="KW-1185">Reference proteome</keyword>
<feature type="signal peptide" evidence="2">
    <location>
        <begin position="1"/>
        <end position="23"/>
    </location>
</feature>
<gene>
    <name evidence="3" type="ORF">GETHOR_25380</name>
</gene>